<evidence type="ECO:0000256" key="1">
    <source>
        <dbReference type="ARBA" id="ARBA00005636"/>
    </source>
</evidence>
<protein>
    <recommendedName>
        <fullName evidence="4">Large ribosomal subunit protein uL2</fullName>
    </recommendedName>
    <alternativeName>
        <fullName evidence="5">50S ribosomal protein L2</fullName>
    </alternativeName>
</protein>
<accession>A0A7R6W079</accession>
<dbReference type="Gene3D" id="2.30.30.30">
    <property type="match status" value="1"/>
</dbReference>
<dbReference type="Pfam" id="PF00181">
    <property type="entry name" value="Ribosomal_L2_N"/>
    <property type="match status" value="1"/>
</dbReference>
<dbReference type="SMART" id="SM01382">
    <property type="entry name" value="Ribosomal_L2_C"/>
    <property type="match status" value="1"/>
</dbReference>
<dbReference type="Pfam" id="PF03947">
    <property type="entry name" value="Ribosomal_L2_C"/>
    <property type="match status" value="1"/>
</dbReference>
<reference evidence="9 10" key="1">
    <citation type="journal article" date="2020" name="Genome Biol. Evol.">
        <title>Comparative Genomics Underlines Multiple Roles of Profftella, an Obligate Symbiont of Psyllids: Providing Toxins, Vitamins, and Carotenoids.</title>
        <authorList>
            <person name="Nakabachi A."/>
            <person name="Piel J."/>
            <person name="Malenovsky I."/>
            <person name="Hirose Y."/>
        </authorList>
    </citation>
    <scope>NUCLEOTIDE SEQUENCE [LARGE SCALE GENOMIC DNA]</scope>
    <source>
        <strain evidence="9 10">Dco</strain>
    </source>
</reference>
<keyword evidence="10" id="KW-1185">Reference proteome</keyword>
<dbReference type="InterPro" id="IPR022666">
    <property type="entry name" value="Ribosomal_uL2_RNA-bd_dom"/>
</dbReference>
<dbReference type="InterPro" id="IPR005880">
    <property type="entry name" value="Ribosomal_uL2_bac/org-type"/>
</dbReference>
<evidence type="ECO:0000256" key="6">
    <source>
        <dbReference type="SAM" id="MobiDB-lite"/>
    </source>
</evidence>
<name>A0A7R6W079_CARRU</name>
<dbReference type="SUPFAM" id="SSF50249">
    <property type="entry name" value="Nucleic acid-binding proteins"/>
    <property type="match status" value="1"/>
</dbReference>
<sequence>MNFFKKKLLIIKKNNSGRSNGKISVRHIGKTHKKFYRKIDFLRNKLNIPAIVDRFEYDPNRNTIIALLKYLDGEYRYIIKTNGLEIGSIIINTKLNKNFVSGDCTIIKNIFIGTSINCVRLLPNSYATIARSSGVESKLLHKDEKFAIIKLPSQKEKKISVNCFATIGKINNSIKNKLYKAGQNRWKGVRPTVRGVAMNPVDHPLGGGEGKTSGGRHPCSSFGKKSKGFKTKK</sequence>
<dbReference type="InterPro" id="IPR022669">
    <property type="entry name" value="Ribosomal_uL2_C"/>
</dbReference>
<dbReference type="NCBIfam" id="TIGR01171">
    <property type="entry name" value="rplB_bact"/>
    <property type="match status" value="1"/>
</dbReference>
<dbReference type="InterPro" id="IPR014726">
    <property type="entry name" value="Ribosomal_uL2_dom3"/>
</dbReference>
<dbReference type="InterPro" id="IPR008991">
    <property type="entry name" value="Translation_prot_SH3-like_sf"/>
</dbReference>
<dbReference type="PANTHER" id="PTHR13691">
    <property type="entry name" value="RIBOSOMAL PROTEIN L2"/>
    <property type="match status" value="1"/>
</dbReference>
<evidence type="ECO:0000256" key="2">
    <source>
        <dbReference type="ARBA" id="ARBA00022980"/>
    </source>
</evidence>
<feature type="compositionally biased region" description="Basic residues" evidence="6">
    <location>
        <begin position="224"/>
        <end position="233"/>
    </location>
</feature>
<dbReference type="Gene3D" id="2.40.50.140">
    <property type="entry name" value="Nucleic acid-binding proteins"/>
    <property type="match status" value="1"/>
</dbReference>
<dbReference type="PROSITE" id="PS00467">
    <property type="entry name" value="RIBOSOMAL_L2"/>
    <property type="match status" value="1"/>
</dbReference>
<evidence type="ECO:0000313" key="10">
    <source>
        <dbReference type="Proteomes" id="UP000595596"/>
    </source>
</evidence>
<gene>
    <name evidence="9" type="primary">rplB</name>
    <name evidence="9" type="ORF">CRDco_1660</name>
</gene>
<dbReference type="KEGG" id="crr:CRDco_1660"/>
<dbReference type="InterPro" id="IPR002171">
    <property type="entry name" value="Ribosomal_uL2"/>
</dbReference>
<evidence type="ECO:0000256" key="4">
    <source>
        <dbReference type="ARBA" id="ARBA00035242"/>
    </source>
</evidence>
<dbReference type="InterPro" id="IPR022671">
    <property type="entry name" value="Ribosomal_uL2_CS"/>
</dbReference>
<feature type="region of interest" description="Disordered" evidence="6">
    <location>
        <begin position="197"/>
        <end position="233"/>
    </location>
</feature>
<dbReference type="SMART" id="SM01383">
    <property type="entry name" value="Ribosomal_L2"/>
    <property type="match status" value="1"/>
</dbReference>
<dbReference type="FunFam" id="4.10.950.10:FF:000001">
    <property type="entry name" value="50S ribosomal protein L2"/>
    <property type="match status" value="1"/>
</dbReference>
<dbReference type="InterPro" id="IPR012340">
    <property type="entry name" value="NA-bd_OB-fold"/>
</dbReference>
<organism evidence="9 10">
    <name type="scientific">Candidatus Carsonella ruddii</name>
    <name type="common">Diaphorina cf. continua</name>
    <dbReference type="NCBI Taxonomy" id="2661587"/>
    <lineage>
        <taxon>Bacteria</taxon>
        <taxon>Pseudomonadati</taxon>
        <taxon>Pseudomonadota</taxon>
        <taxon>Gammaproteobacteria</taxon>
        <taxon>Oceanospirillales</taxon>
        <taxon>Halomonadaceae</taxon>
        <taxon>Zymobacter group</taxon>
        <taxon>Candidatus Carsonella</taxon>
    </lineage>
</organism>
<dbReference type="Gene3D" id="4.10.950.10">
    <property type="entry name" value="Ribosomal protein L2, domain 3"/>
    <property type="match status" value="1"/>
</dbReference>
<dbReference type="AlphaFoldDB" id="A0A7R6W079"/>
<evidence type="ECO:0000259" key="7">
    <source>
        <dbReference type="SMART" id="SM01382"/>
    </source>
</evidence>
<keyword evidence="2 9" id="KW-0689">Ribosomal protein</keyword>
<evidence type="ECO:0000256" key="5">
    <source>
        <dbReference type="ARBA" id="ARBA00035459"/>
    </source>
</evidence>
<feature type="domain" description="Large ribosomal subunit protein uL2 RNA-binding" evidence="8">
    <location>
        <begin position="17"/>
        <end position="92"/>
    </location>
</feature>
<dbReference type="SUPFAM" id="SSF50104">
    <property type="entry name" value="Translation proteins SH3-like domain"/>
    <property type="match status" value="1"/>
</dbReference>
<keyword evidence="3" id="KW-0687">Ribonucleoprotein</keyword>
<dbReference type="GO" id="GO:0003735">
    <property type="term" value="F:structural constituent of ribosome"/>
    <property type="evidence" value="ECO:0007669"/>
    <property type="project" value="InterPro"/>
</dbReference>
<dbReference type="Proteomes" id="UP000595596">
    <property type="component" value="Chromosome"/>
</dbReference>
<dbReference type="GO" id="GO:0015934">
    <property type="term" value="C:large ribosomal subunit"/>
    <property type="evidence" value="ECO:0007669"/>
    <property type="project" value="InterPro"/>
</dbReference>
<proteinExistence type="inferred from homology"/>
<comment type="similarity">
    <text evidence="1">Belongs to the universal ribosomal protein uL2 family.</text>
</comment>
<dbReference type="GO" id="GO:0003723">
    <property type="term" value="F:RNA binding"/>
    <property type="evidence" value="ECO:0007669"/>
    <property type="project" value="InterPro"/>
</dbReference>
<dbReference type="RefSeq" id="WP_201329483.1">
    <property type="nucleotide sequence ID" value="NZ_AP023214.1"/>
</dbReference>
<dbReference type="PIRSF" id="PIRSF002158">
    <property type="entry name" value="Ribosomal_L2"/>
    <property type="match status" value="1"/>
</dbReference>
<evidence type="ECO:0000313" key="9">
    <source>
        <dbReference type="EMBL" id="BCG49392.1"/>
    </source>
</evidence>
<dbReference type="PANTHER" id="PTHR13691:SF5">
    <property type="entry name" value="LARGE RIBOSOMAL SUBUNIT PROTEIN UL2M"/>
    <property type="match status" value="1"/>
</dbReference>
<dbReference type="InterPro" id="IPR014722">
    <property type="entry name" value="Rib_uL2_dom2"/>
</dbReference>
<feature type="domain" description="Large ribosomal subunit protein uL2 C-terminal" evidence="7">
    <location>
        <begin position="99"/>
        <end position="225"/>
    </location>
</feature>
<evidence type="ECO:0000256" key="3">
    <source>
        <dbReference type="ARBA" id="ARBA00023274"/>
    </source>
</evidence>
<dbReference type="GO" id="GO:0016740">
    <property type="term" value="F:transferase activity"/>
    <property type="evidence" value="ECO:0007669"/>
    <property type="project" value="InterPro"/>
</dbReference>
<dbReference type="EMBL" id="AP023214">
    <property type="protein sequence ID" value="BCG49392.1"/>
    <property type="molecule type" value="Genomic_DNA"/>
</dbReference>
<dbReference type="GO" id="GO:0006412">
    <property type="term" value="P:translation"/>
    <property type="evidence" value="ECO:0007669"/>
    <property type="project" value="InterPro"/>
</dbReference>
<evidence type="ECO:0000259" key="8">
    <source>
        <dbReference type="SMART" id="SM01383"/>
    </source>
</evidence>